<evidence type="ECO:0000256" key="2">
    <source>
        <dbReference type="ARBA" id="ARBA00023125"/>
    </source>
</evidence>
<dbReference type="Pfam" id="PF00356">
    <property type="entry name" value="LacI"/>
    <property type="match status" value="1"/>
</dbReference>
<dbReference type="CDD" id="cd01392">
    <property type="entry name" value="HTH_LacI"/>
    <property type="match status" value="1"/>
</dbReference>
<dbReference type="SUPFAM" id="SSF47413">
    <property type="entry name" value="lambda repressor-like DNA-binding domains"/>
    <property type="match status" value="1"/>
</dbReference>
<feature type="region of interest" description="Disordered" evidence="4">
    <location>
        <begin position="315"/>
        <end position="342"/>
    </location>
</feature>
<reference evidence="6 7" key="1">
    <citation type="submission" date="2023-05" db="EMBL/GenBank/DDBJ databases">
        <title>Lithophilousrod everest ZFBP1038 complete genpme.</title>
        <authorList>
            <person name="Tian M."/>
        </authorList>
    </citation>
    <scope>NUCLEOTIDE SEQUENCE [LARGE SCALE GENOMIC DNA]</scope>
    <source>
        <strain evidence="6 7">ZFBP1038</strain>
    </source>
</reference>
<gene>
    <name evidence="6" type="ORF">LWF01_15550</name>
</gene>
<dbReference type="InterPro" id="IPR000843">
    <property type="entry name" value="HTH_LacI"/>
</dbReference>
<dbReference type="Gene3D" id="3.40.50.2300">
    <property type="match status" value="2"/>
</dbReference>
<keyword evidence="2 6" id="KW-0238">DNA-binding</keyword>
<sequence length="342" mass="36618">MKKTAVTIVDIANELRLSKTTVSDALIGSGRVSESTRRRVAEVAGRMGYVSNRAARHLRGSQTGSIGLYVPKQVRNLAFYMEFAFGAADQASLAEYDLTLFGREPKAHASFPVDAAIAVDPLPGDPMLERLLAAKFPLVTAGRLLGNDRATGTAGTDVPAGVIEIDHRRTTTEILDGLAHIGVRRPAFLAPDSRFGSSFTVDTIGAYRSWCADRNTEPLTLPLTVTPTDSELFIAVRTLIGDSGVDGLVCAAQGLAGRAAVFLPQLGQELGRSIQLASLVGDPVTELRNPAISSVDLRPREFGENAVDFLLEILNGTTPPSPHRRENAEVRLAEGHSHSELK</sequence>
<keyword evidence="7" id="KW-1185">Reference proteome</keyword>
<dbReference type="InterPro" id="IPR046335">
    <property type="entry name" value="LacI/GalR-like_sensor"/>
</dbReference>
<dbReference type="PANTHER" id="PTHR30146">
    <property type="entry name" value="LACI-RELATED TRANSCRIPTIONAL REPRESSOR"/>
    <property type="match status" value="1"/>
</dbReference>
<dbReference type="Pfam" id="PF13377">
    <property type="entry name" value="Peripla_BP_3"/>
    <property type="match status" value="1"/>
</dbReference>
<name>A0ABY8QSZ2_9MICO</name>
<keyword evidence="3" id="KW-0804">Transcription</keyword>
<dbReference type="SMART" id="SM00354">
    <property type="entry name" value="HTH_LACI"/>
    <property type="match status" value="1"/>
</dbReference>
<organism evidence="6 7">
    <name type="scientific">Saxibacter everestensis</name>
    <dbReference type="NCBI Taxonomy" id="2909229"/>
    <lineage>
        <taxon>Bacteria</taxon>
        <taxon>Bacillati</taxon>
        <taxon>Actinomycetota</taxon>
        <taxon>Actinomycetes</taxon>
        <taxon>Micrococcales</taxon>
        <taxon>Brevibacteriaceae</taxon>
        <taxon>Saxibacter</taxon>
    </lineage>
</organism>
<evidence type="ECO:0000313" key="7">
    <source>
        <dbReference type="Proteomes" id="UP001209083"/>
    </source>
</evidence>
<dbReference type="InterPro" id="IPR010982">
    <property type="entry name" value="Lambda_DNA-bd_dom_sf"/>
</dbReference>
<evidence type="ECO:0000256" key="3">
    <source>
        <dbReference type="ARBA" id="ARBA00023163"/>
    </source>
</evidence>
<proteinExistence type="predicted"/>
<evidence type="ECO:0000256" key="1">
    <source>
        <dbReference type="ARBA" id="ARBA00023015"/>
    </source>
</evidence>
<dbReference type="Proteomes" id="UP001209083">
    <property type="component" value="Chromosome"/>
</dbReference>
<dbReference type="RefSeq" id="WP_349638279.1">
    <property type="nucleotide sequence ID" value="NZ_CP090958.1"/>
</dbReference>
<dbReference type="SUPFAM" id="SSF53822">
    <property type="entry name" value="Periplasmic binding protein-like I"/>
    <property type="match status" value="1"/>
</dbReference>
<protein>
    <submittedName>
        <fullName evidence="6">LacI family DNA-binding transcriptional regulator</fullName>
    </submittedName>
</protein>
<evidence type="ECO:0000313" key="6">
    <source>
        <dbReference type="EMBL" id="WGW11489.1"/>
    </source>
</evidence>
<feature type="compositionally biased region" description="Basic and acidic residues" evidence="4">
    <location>
        <begin position="323"/>
        <end position="342"/>
    </location>
</feature>
<dbReference type="GO" id="GO:0003677">
    <property type="term" value="F:DNA binding"/>
    <property type="evidence" value="ECO:0007669"/>
    <property type="project" value="UniProtKB-KW"/>
</dbReference>
<evidence type="ECO:0000256" key="4">
    <source>
        <dbReference type="SAM" id="MobiDB-lite"/>
    </source>
</evidence>
<accession>A0ABY8QSZ2</accession>
<evidence type="ECO:0000259" key="5">
    <source>
        <dbReference type="SMART" id="SM00354"/>
    </source>
</evidence>
<keyword evidence="1" id="KW-0805">Transcription regulation</keyword>
<dbReference type="InterPro" id="IPR028082">
    <property type="entry name" value="Peripla_BP_I"/>
</dbReference>
<dbReference type="EMBL" id="CP090958">
    <property type="protein sequence ID" value="WGW11489.1"/>
    <property type="molecule type" value="Genomic_DNA"/>
</dbReference>
<dbReference type="Gene3D" id="1.10.260.40">
    <property type="entry name" value="lambda repressor-like DNA-binding domains"/>
    <property type="match status" value="1"/>
</dbReference>
<feature type="domain" description="HTH lacI-type" evidence="5">
    <location>
        <begin position="5"/>
        <end position="75"/>
    </location>
</feature>
<dbReference type="PANTHER" id="PTHR30146:SF153">
    <property type="entry name" value="LACTOSE OPERON REPRESSOR"/>
    <property type="match status" value="1"/>
</dbReference>